<evidence type="ECO:0000259" key="8">
    <source>
        <dbReference type="PROSITE" id="PS50110"/>
    </source>
</evidence>
<keyword evidence="3" id="KW-0805">Transcription regulation</keyword>
<dbReference type="PANTHER" id="PTHR32071">
    <property type="entry name" value="TRANSCRIPTIONAL REGULATORY PROTEIN"/>
    <property type="match status" value="1"/>
</dbReference>
<evidence type="ECO:0000256" key="4">
    <source>
        <dbReference type="ARBA" id="ARBA00023125"/>
    </source>
</evidence>
<dbReference type="GO" id="GO:0000160">
    <property type="term" value="P:phosphorelay signal transduction system"/>
    <property type="evidence" value="ECO:0007669"/>
    <property type="project" value="InterPro"/>
</dbReference>
<dbReference type="Pfam" id="PF02954">
    <property type="entry name" value="HTH_8"/>
    <property type="match status" value="1"/>
</dbReference>
<dbReference type="InterPro" id="IPR002197">
    <property type="entry name" value="HTH_Fis"/>
</dbReference>
<dbReference type="SMART" id="SM00382">
    <property type="entry name" value="AAA"/>
    <property type="match status" value="1"/>
</dbReference>
<evidence type="ECO:0000256" key="6">
    <source>
        <dbReference type="PROSITE-ProRule" id="PRU00169"/>
    </source>
</evidence>
<dbReference type="PRINTS" id="PR01590">
    <property type="entry name" value="HTHFIS"/>
</dbReference>
<proteinExistence type="predicted"/>
<keyword evidence="4" id="KW-0238">DNA-binding</keyword>
<dbReference type="PANTHER" id="PTHR32071:SF113">
    <property type="entry name" value="ALGINATE BIOSYNTHESIS TRANSCRIPTIONAL REGULATORY PROTEIN ALGB"/>
    <property type="match status" value="1"/>
</dbReference>
<dbReference type="InterPro" id="IPR009057">
    <property type="entry name" value="Homeodomain-like_sf"/>
</dbReference>
<dbReference type="InterPro" id="IPR001789">
    <property type="entry name" value="Sig_transdc_resp-reg_receiver"/>
</dbReference>
<dbReference type="OrthoDB" id="5401077at2"/>
<keyword evidence="5" id="KW-0804">Transcription</keyword>
<name>A0A371JMS8_9FLAO</name>
<dbReference type="GO" id="GO:0006355">
    <property type="term" value="P:regulation of DNA-templated transcription"/>
    <property type="evidence" value="ECO:0007669"/>
    <property type="project" value="InterPro"/>
</dbReference>
<evidence type="ECO:0000313" key="9">
    <source>
        <dbReference type="EMBL" id="RDY58454.1"/>
    </source>
</evidence>
<dbReference type="Gene3D" id="3.40.50.2300">
    <property type="match status" value="1"/>
</dbReference>
<dbReference type="PROSITE" id="PS50110">
    <property type="entry name" value="RESPONSE_REGULATORY"/>
    <property type="match status" value="1"/>
</dbReference>
<comment type="caution">
    <text evidence="9">The sequence shown here is derived from an EMBL/GenBank/DDBJ whole genome shotgun (WGS) entry which is preliminary data.</text>
</comment>
<evidence type="ECO:0000259" key="7">
    <source>
        <dbReference type="PROSITE" id="PS50045"/>
    </source>
</evidence>
<evidence type="ECO:0000256" key="1">
    <source>
        <dbReference type="ARBA" id="ARBA00022741"/>
    </source>
</evidence>
<dbReference type="FunFam" id="3.40.50.300:FF:000006">
    <property type="entry name" value="DNA-binding transcriptional regulator NtrC"/>
    <property type="match status" value="1"/>
</dbReference>
<accession>A0A371JMS8</accession>
<dbReference type="AlphaFoldDB" id="A0A371JMS8"/>
<dbReference type="InterPro" id="IPR002078">
    <property type="entry name" value="Sigma_54_int"/>
</dbReference>
<dbReference type="GO" id="GO:0005524">
    <property type="term" value="F:ATP binding"/>
    <property type="evidence" value="ECO:0007669"/>
    <property type="project" value="UniProtKB-KW"/>
</dbReference>
<dbReference type="SUPFAM" id="SSF52540">
    <property type="entry name" value="P-loop containing nucleoside triphosphate hydrolases"/>
    <property type="match status" value="1"/>
</dbReference>
<dbReference type="PROSITE" id="PS00676">
    <property type="entry name" value="SIGMA54_INTERACT_2"/>
    <property type="match status" value="1"/>
</dbReference>
<evidence type="ECO:0000256" key="2">
    <source>
        <dbReference type="ARBA" id="ARBA00022840"/>
    </source>
</evidence>
<feature type="modified residue" description="4-aspartylphosphate" evidence="6">
    <location>
        <position position="54"/>
    </location>
</feature>
<dbReference type="RefSeq" id="WP_116185443.1">
    <property type="nucleotide sequence ID" value="NZ_QTJX01000004.1"/>
</dbReference>
<dbReference type="Pfam" id="PF00158">
    <property type="entry name" value="Sigma54_activat"/>
    <property type="match status" value="1"/>
</dbReference>
<dbReference type="SUPFAM" id="SSF46689">
    <property type="entry name" value="Homeodomain-like"/>
    <property type="match status" value="1"/>
</dbReference>
<keyword evidence="10" id="KW-1185">Reference proteome</keyword>
<dbReference type="Gene3D" id="1.10.10.60">
    <property type="entry name" value="Homeodomain-like"/>
    <property type="match status" value="1"/>
</dbReference>
<reference evidence="9 10" key="1">
    <citation type="submission" date="2018-08" db="EMBL/GenBank/DDBJ databases">
        <title>Muricauda nanhaiensis sp. nov., isolated from seawater of the South China Sea.</title>
        <authorList>
            <person name="Dang Y."/>
        </authorList>
    </citation>
    <scope>NUCLEOTIDE SEQUENCE [LARGE SCALE GENOMIC DNA]</scope>
    <source>
        <strain evidence="9 10">SM1704</strain>
    </source>
</reference>
<evidence type="ECO:0000313" key="10">
    <source>
        <dbReference type="Proteomes" id="UP000261828"/>
    </source>
</evidence>
<dbReference type="EMBL" id="QTJX01000004">
    <property type="protein sequence ID" value="RDY58454.1"/>
    <property type="molecule type" value="Genomic_DNA"/>
</dbReference>
<feature type="domain" description="Response regulatory" evidence="8">
    <location>
        <begin position="5"/>
        <end position="124"/>
    </location>
</feature>
<dbReference type="InterPro" id="IPR025944">
    <property type="entry name" value="Sigma_54_int_dom_CS"/>
</dbReference>
<keyword evidence="1" id="KW-0547">Nucleotide-binding</keyword>
<dbReference type="PROSITE" id="PS50045">
    <property type="entry name" value="SIGMA54_INTERACT_4"/>
    <property type="match status" value="1"/>
</dbReference>
<organism evidence="9 10">
    <name type="scientific">Flagellimonas nanhaiensis</name>
    <dbReference type="NCBI Taxonomy" id="2292706"/>
    <lineage>
        <taxon>Bacteria</taxon>
        <taxon>Pseudomonadati</taxon>
        <taxon>Bacteroidota</taxon>
        <taxon>Flavobacteriia</taxon>
        <taxon>Flavobacteriales</taxon>
        <taxon>Flavobacteriaceae</taxon>
        <taxon>Flagellimonas</taxon>
    </lineage>
</organism>
<dbReference type="GO" id="GO:0043565">
    <property type="term" value="F:sequence-specific DNA binding"/>
    <property type="evidence" value="ECO:0007669"/>
    <property type="project" value="InterPro"/>
</dbReference>
<dbReference type="InterPro" id="IPR058031">
    <property type="entry name" value="AAA_lid_NorR"/>
</dbReference>
<dbReference type="Pfam" id="PF25601">
    <property type="entry name" value="AAA_lid_14"/>
    <property type="match status" value="1"/>
</dbReference>
<dbReference type="InterPro" id="IPR011006">
    <property type="entry name" value="CheY-like_superfamily"/>
</dbReference>
<dbReference type="InterPro" id="IPR003593">
    <property type="entry name" value="AAA+_ATPase"/>
</dbReference>
<evidence type="ECO:0000256" key="3">
    <source>
        <dbReference type="ARBA" id="ARBA00023015"/>
    </source>
</evidence>
<dbReference type="Gene3D" id="1.10.8.60">
    <property type="match status" value="1"/>
</dbReference>
<keyword evidence="6" id="KW-0597">Phosphoprotein</keyword>
<gene>
    <name evidence="9" type="ORF">DX873_15750</name>
</gene>
<protein>
    <submittedName>
        <fullName evidence="9">Sigma-54-dependent Fis family transcriptional regulator</fullName>
    </submittedName>
</protein>
<dbReference type="Gene3D" id="3.40.50.300">
    <property type="entry name" value="P-loop containing nucleotide triphosphate hydrolases"/>
    <property type="match status" value="1"/>
</dbReference>
<keyword evidence="2" id="KW-0067">ATP-binding</keyword>
<dbReference type="SUPFAM" id="SSF52172">
    <property type="entry name" value="CheY-like"/>
    <property type="match status" value="1"/>
</dbReference>
<sequence>MTDCKILLVDDNKSILSALEILLQFEYKTVDSISNPNQLSSFPDLSSFDIVLLDMNFSAGVNTGNEGLFWLKEIRKKAPNTSVIMMTAYGAVDLAVKALKEGAADFILKPWNNEKLLATVKSAYQLRKTRKEVQQLKQKESSLKQVINQNKNFIIGNSRALNTVLSLVDKVAKTDVNVLITGENGTGKELIAREIHQKSKRKDEVFINVDMGSISENLFESELFGHTKGSFTDAKEDRTGKFEAANGGTLFLDEIGNLSLQMQAKLLSAIQNKTIVKVGSNKPIPVDIRLVCATNCNLEQMVADGIFREDLLYRINTIHIEVPALRDRDNDILLLADFFLKKFSAKYGKAGLRLNHAAEEKLSGYHWPGNIRELQHTVERAIILSDGQVLKANDFPFHNKFHPSSTDSPLTLDEMEQQMIRKALERHEGNQSAAAEQLGITRQTLYNKLKKQGN</sequence>
<feature type="domain" description="Sigma-54 factor interaction" evidence="7">
    <location>
        <begin position="154"/>
        <end position="383"/>
    </location>
</feature>
<dbReference type="InterPro" id="IPR027417">
    <property type="entry name" value="P-loop_NTPase"/>
</dbReference>
<dbReference type="SMART" id="SM00448">
    <property type="entry name" value="REC"/>
    <property type="match status" value="1"/>
</dbReference>
<evidence type="ECO:0000256" key="5">
    <source>
        <dbReference type="ARBA" id="ARBA00023163"/>
    </source>
</evidence>
<dbReference type="CDD" id="cd00009">
    <property type="entry name" value="AAA"/>
    <property type="match status" value="1"/>
</dbReference>
<dbReference type="PROSITE" id="PS00688">
    <property type="entry name" value="SIGMA54_INTERACT_3"/>
    <property type="match status" value="1"/>
</dbReference>
<dbReference type="InterPro" id="IPR025943">
    <property type="entry name" value="Sigma_54_int_dom_ATP-bd_2"/>
</dbReference>
<dbReference type="Pfam" id="PF00072">
    <property type="entry name" value="Response_reg"/>
    <property type="match status" value="1"/>
</dbReference>
<dbReference type="Proteomes" id="UP000261828">
    <property type="component" value="Unassembled WGS sequence"/>
</dbReference>